<accession>A0A0D7BJF0</accession>
<dbReference type="OrthoDB" id="3359845at2759"/>
<reference evidence="2 3" key="1">
    <citation type="journal article" date="2015" name="Fungal Genet. Biol.">
        <title>Evolution of novel wood decay mechanisms in Agaricales revealed by the genome sequences of Fistulina hepatica and Cylindrobasidium torrendii.</title>
        <authorList>
            <person name="Floudas D."/>
            <person name="Held B.W."/>
            <person name="Riley R."/>
            <person name="Nagy L.G."/>
            <person name="Koehler G."/>
            <person name="Ransdell A.S."/>
            <person name="Younus H."/>
            <person name="Chow J."/>
            <person name="Chiniquy J."/>
            <person name="Lipzen A."/>
            <person name="Tritt A."/>
            <person name="Sun H."/>
            <person name="Haridas S."/>
            <person name="LaButti K."/>
            <person name="Ohm R.A."/>
            <person name="Kues U."/>
            <person name="Blanchette R.A."/>
            <person name="Grigoriev I.V."/>
            <person name="Minto R.E."/>
            <person name="Hibbett D.S."/>
        </authorList>
    </citation>
    <scope>NUCLEOTIDE SEQUENCE [LARGE SCALE GENOMIC DNA]</scope>
    <source>
        <strain evidence="2 3">FP15055 ss-10</strain>
    </source>
</reference>
<dbReference type="EMBL" id="KN880465">
    <property type="protein sequence ID" value="KIY70612.1"/>
    <property type="molecule type" value="Genomic_DNA"/>
</dbReference>
<dbReference type="Proteomes" id="UP000054007">
    <property type="component" value="Unassembled WGS sequence"/>
</dbReference>
<keyword evidence="3" id="KW-1185">Reference proteome</keyword>
<evidence type="ECO:0000313" key="2">
    <source>
        <dbReference type="EMBL" id="KIY70612.1"/>
    </source>
</evidence>
<name>A0A0D7BJF0_9AGAR</name>
<evidence type="ECO:0000313" key="3">
    <source>
        <dbReference type="Proteomes" id="UP000054007"/>
    </source>
</evidence>
<dbReference type="InterPro" id="IPR056009">
    <property type="entry name" value="DUF7587"/>
</dbReference>
<evidence type="ECO:0000259" key="1">
    <source>
        <dbReference type="Pfam" id="PF24494"/>
    </source>
</evidence>
<protein>
    <recommendedName>
        <fullName evidence="1">DUF7587 domain-containing protein</fullName>
    </recommendedName>
</protein>
<organism evidence="2 3">
    <name type="scientific">Cylindrobasidium torrendii FP15055 ss-10</name>
    <dbReference type="NCBI Taxonomy" id="1314674"/>
    <lineage>
        <taxon>Eukaryota</taxon>
        <taxon>Fungi</taxon>
        <taxon>Dikarya</taxon>
        <taxon>Basidiomycota</taxon>
        <taxon>Agaricomycotina</taxon>
        <taxon>Agaricomycetes</taxon>
        <taxon>Agaricomycetidae</taxon>
        <taxon>Agaricales</taxon>
        <taxon>Marasmiineae</taxon>
        <taxon>Physalacriaceae</taxon>
        <taxon>Cylindrobasidium</taxon>
    </lineage>
</organism>
<feature type="domain" description="DUF7587" evidence="1">
    <location>
        <begin position="3"/>
        <end position="147"/>
    </location>
</feature>
<gene>
    <name evidence="2" type="ORF">CYLTODRAFT_451511</name>
</gene>
<dbReference type="Pfam" id="PF24494">
    <property type="entry name" value="DUF7587"/>
    <property type="match status" value="1"/>
</dbReference>
<dbReference type="AlphaFoldDB" id="A0A0D7BJF0"/>
<proteinExistence type="predicted"/>
<sequence>MASLLFRVIDSKSDEIEDGIGYRSSRQRRPSLPRIPFHEELFYIKRHVRQFHHTDSPFVSTTTSFLWALWEAGRRKNMSRPKRNIRIMVINQDAIDPIHRRILYEGKYMNDLYSLDKACGHFARTSSEVLIKHRIPEGAILAIITWDGIKRYLLGIPLHLGSMEYQENEVMGRRYGRWGSYERRLQSWRAVFAQNEPVARSSLGKDIRAICRRGVENANRSKFTEEVYKQLVQHIFSGLS</sequence>